<name>A0A840TXN5_9BACT</name>
<dbReference type="Proteomes" id="UP000557307">
    <property type="component" value="Unassembled WGS sequence"/>
</dbReference>
<comment type="caution">
    <text evidence="1">The sequence shown here is derived from an EMBL/GenBank/DDBJ whole genome shotgun (WGS) entry which is preliminary data.</text>
</comment>
<reference evidence="1 2" key="1">
    <citation type="submission" date="2020-08" db="EMBL/GenBank/DDBJ databases">
        <title>Genomic Encyclopedia of Type Strains, Phase IV (KMG-IV): sequencing the most valuable type-strain genomes for metagenomic binning, comparative biology and taxonomic classification.</title>
        <authorList>
            <person name="Goeker M."/>
        </authorList>
    </citation>
    <scope>NUCLEOTIDE SEQUENCE [LARGE SCALE GENOMIC DNA]</scope>
    <source>
        <strain evidence="1 2">DSM 105074</strain>
    </source>
</reference>
<accession>A0A840TXN5</accession>
<protein>
    <recommendedName>
        <fullName evidence="3">XRE family transcriptional regulator</fullName>
    </recommendedName>
</protein>
<dbReference type="AlphaFoldDB" id="A0A840TXN5"/>
<organism evidence="1 2">
    <name type="scientific">Rhabdobacter roseus</name>
    <dbReference type="NCBI Taxonomy" id="1655419"/>
    <lineage>
        <taxon>Bacteria</taxon>
        <taxon>Pseudomonadati</taxon>
        <taxon>Bacteroidota</taxon>
        <taxon>Cytophagia</taxon>
        <taxon>Cytophagales</taxon>
        <taxon>Cytophagaceae</taxon>
        <taxon>Rhabdobacter</taxon>
    </lineage>
</organism>
<evidence type="ECO:0008006" key="3">
    <source>
        <dbReference type="Google" id="ProtNLM"/>
    </source>
</evidence>
<evidence type="ECO:0000313" key="1">
    <source>
        <dbReference type="EMBL" id="MBB5284409.1"/>
    </source>
</evidence>
<proteinExistence type="predicted"/>
<sequence length="59" mass="6744">MTDEQKYKIIKAKHKLIDKDIAGWFGYSSVQSFNATLNGKRKIIAGVVKLYEHLFGTIE</sequence>
<evidence type="ECO:0000313" key="2">
    <source>
        <dbReference type="Proteomes" id="UP000557307"/>
    </source>
</evidence>
<dbReference type="EMBL" id="JACHGF010000003">
    <property type="protein sequence ID" value="MBB5284409.1"/>
    <property type="molecule type" value="Genomic_DNA"/>
</dbReference>
<keyword evidence="2" id="KW-1185">Reference proteome</keyword>
<dbReference type="RefSeq" id="WP_184174348.1">
    <property type="nucleotide sequence ID" value="NZ_JACHGF010000003.1"/>
</dbReference>
<gene>
    <name evidence="1" type="ORF">HNQ92_002552</name>
</gene>